<dbReference type="GeneID" id="55814246"/>
<evidence type="ECO:0000313" key="1">
    <source>
        <dbReference type="EMBL" id="QGH74557.1"/>
    </source>
</evidence>
<dbReference type="KEGG" id="vg:55814246"/>
<accession>A0A5Q2W8X3</accession>
<keyword evidence="2" id="KW-1185">Reference proteome</keyword>
<gene>
    <name evidence="1" type="primary">70</name>
    <name evidence="1" type="ORF">SEA_KULEANA_70</name>
</gene>
<sequence length="42" mass="4992">MRAWLCRRGWHGWSTWVWIHWSGVKIRRVCVRPGCGVVEVQG</sequence>
<evidence type="ECO:0000313" key="2">
    <source>
        <dbReference type="Proteomes" id="UP000394254"/>
    </source>
</evidence>
<reference evidence="1 2" key="1">
    <citation type="submission" date="2019-09" db="EMBL/GenBank/DDBJ databases">
        <authorList>
            <person name="Barrows A.R."/>
            <person name="Franco J.W."/>
            <person name="Javier C.J."/>
            <person name="Lucero K.A."/>
            <person name="Madrid E.R."/>
            <person name="Margerin I.A.R."/>
            <person name="Moore C.L."/>
            <person name="Neustel K.S."/>
            <person name="Ornellas N.W."/>
            <person name="Oshiro K."/>
            <person name="Severson C.G."/>
            <person name="Vavra L.H."/>
            <person name="Wilcer A."/>
            <person name="Donachie S.P."/>
            <person name="Reed F.A."/>
            <person name="Palecanda S."/>
            <person name="Chong R.A."/>
            <person name="Porter M.L."/>
            <person name="Washington J.M."/>
            <person name="Garlena R.A."/>
            <person name="Russell D.A."/>
            <person name="Pope W.H."/>
            <person name="Jacobs-Sera D."/>
            <person name="Hatfull G.F."/>
        </authorList>
    </citation>
    <scope>NUCLEOTIDE SEQUENCE [LARGE SCALE GENOMIC DNA]</scope>
</reference>
<organism evidence="1 2">
    <name type="scientific">Arthrobacter phage Kuleana</name>
    <dbReference type="NCBI Taxonomy" id="2653270"/>
    <lineage>
        <taxon>Viruses</taxon>
        <taxon>Duplodnaviria</taxon>
        <taxon>Heunggongvirae</taxon>
        <taxon>Uroviricota</taxon>
        <taxon>Caudoviricetes</taxon>
        <taxon>Kuleanavirus</taxon>
        <taxon>Kuleanavirus kuleana</taxon>
    </lineage>
</organism>
<name>A0A5Q2W8X3_9CAUD</name>
<dbReference type="RefSeq" id="YP_009884878.1">
    <property type="nucleotide sequence ID" value="NC_049473.1"/>
</dbReference>
<dbReference type="EMBL" id="MN484600">
    <property type="protein sequence ID" value="QGH74557.1"/>
    <property type="molecule type" value="Genomic_DNA"/>
</dbReference>
<proteinExistence type="predicted"/>
<protein>
    <submittedName>
        <fullName evidence="1">Uncharacterized protein</fullName>
    </submittedName>
</protein>
<dbReference type="Proteomes" id="UP000394254">
    <property type="component" value="Segment"/>
</dbReference>